<dbReference type="PRINTS" id="PR00081">
    <property type="entry name" value="GDHRDH"/>
</dbReference>
<dbReference type="Proteomes" id="UP001330812">
    <property type="component" value="Chromosome"/>
</dbReference>
<evidence type="ECO:0000256" key="2">
    <source>
        <dbReference type="ARBA" id="ARBA00023002"/>
    </source>
</evidence>
<dbReference type="PANTHER" id="PTHR48107">
    <property type="entry name" value="NADPH-DEPENDENT ALDEHYDE REDUCTASE-LIKE PROTEIN, CHLOROPLASTIC-RELATED"/>
    <property type="match status" value="1"/>
</dbReference>
<comment type="similarity">
    <text evidence="1">Belongs to the short-chain dehydrogenases/reductases (SDR) family.</text>
</comment>
<protein>
    <submittedName>
        <fullName evidence="4">SDR family oxidoreductase</fullName>
    </submittedName>
</protein>
<name>A0ABZ1I7E3_9PSEU</name>
<evidence type="ECO:0000259" key="3">
    <source>
        <dbReference type="SMART" id="SM00822"/>
    </source>
</evidence>
<proteinExistence type="inferred from homology"/>
<dbReference type="InterPro" id="IPR057326">
    <property type="entry name" value="KR_dom"/>
</dbReference>
<reference evidence="4 5" key="1">
    <citation type="journal article" date="2015" name="Int. J. Syst. Evol. Microbiol.">
        <title>Amycolatopsis rhabdoformis sp. nov., an actinomycete isolated from a tropical forest soil.</title>
        <authorList>
            <person name="Souza W.R."/>
            <person name="Silva R.E."/>
            <person name="Goodfellow M."/>
            <person name="Busarakam K."/>
            <person name="Figueiro F.S."/>
            <person name="Ferreira D."/>
            <person name="Rodrigues-Filho E."/>
            <person name="Moraes L.A.B."/>
            <person name="Zucchi T.D."/>
        </authorList>
    </citation>
    <scope>NUCLEOTIDE SEQUENCE [LARGE SCALE GENOMIC DNA]</scope>
    <source>
        <strain evidence="4 5">NCIMB 14900</strain>
    </source>
</reference>
<dbReference type="SMART" id="SM00822">
    <property type="entry name" value="PKS_KR"/>
    <property type="match status" value="1"/>
</dbReference>
<accession>A0ABZ1I7E3</accession>
<dbReference type="Pfam" id="PF13561">
    <property type="entry name" value="adh_short_C2"/>
    <property type="match status" value="1"/>
</dbReference>
<organism evidence="4 5">
    <name type="scientific">Amycolatopsis rhabdoformis</name>
    <dbReference type="NCBI Taxonomy" id="1448059"/>
    <lineage>
        <taxon>Bacteria</taxon>
        <taxon>Bacillati</taxon>
        <taxon>Actinomycetota</taxon>
        <taxon>Actinomycetes</taxon>
        <taxon>Pseudonocardiales</taxon>
        <taxon>Pseudonocardiaceae</taxon>
        <taxon>Amycolatopsis</taxon>
    </lineage>
</organism>
<dbReference type="RefSeq" id="WP_326568844.1">
    <property type="nucleotide sequence ID" value="NZ_CP142149.1"/>
</dbReference>
<dbReference type="InterPro" id="IPR036291">
    <property type="entry name" value="NAD(P)-bd_dom_sf"/>
</dbReference>
<dbReference type="Gene3D" id="3.40.50.720">
    <property type="entry name" value="NAD(P)-binding Rossmann-like Domain"/>
    <property type="match status" value="1"/>
</dbReference>
<keyword evidence="2" id="KW-0560">Oxidoreductase</keyword>
<evidence type="ECO:0000256" key="1">
    <source>
        <dbReference type="ARBA" id="ARBA00006484"/>
    </source>
</evidence>
<dbReference type="SUPFAM" id="SSF51735">
    <property type="entry name" value="NAD(P)-binding Rossmann-fold domains"/>
    <property type="match status" value="1"/>
</dbReference>
<dbReference type="PANTHER" id="PTHR48107:SF7">
    <property type="entry name" value="RE15974P"/>
    <property type="match status" value="1"/>
</dbReference>
<feature type="domain" description="Ketoreductase" evidence="3">
    <location>
        <begin position="10"/>
        <end position="197"/>
    </location>
</feature>
<dbReference type="PRINTS" id="PR00080">
    <property type="entry name" value="SDRFAMILY"/>
</dbReference>
<keyword evidence="5" id="KW-1185">Reference proteome</keyword>
<evidence type="ECO:0000313" key="5">
    <source>
        <dbReference type="Proteomes" id="UP001330812"/>
    </source>
</evidence>
<dbReference type="EMBL" id="CP142149">
    <property type="protein sequence ID" value="WSE29886.1"/>
    <property type="molecule type" value="Genomic_DNA"/>
</dbReference>
<gene>
    <name evidence="4" type="ORF">VSH64_45055</name>
</gene>
<sequence length="249" mass="25398">MTDNNVLQGRVALVTGGSRGVGRGVVLRLAREGADVAFSYVNSKDKAEALVGELTALGVRAQAFRADAGNADEAAALVEDTVAEFGRLDILVHNAAVFVTGSLGAPDRDEAAHRRQFAVNTHAVVAGTRAAAAHLGEGGRVILISSTGAVSSGGSADYGDYAATKAAIEAYARSWTHEFGPRGVTVNVLQLGAIATDMLNRDPAEFAESVPVRRVGTPADVAAAVAFLAGPEAGYVSGATLRMDGGSHA</sequence>
<dbReference type="InterPro" id="IPR002347">
    <property type="entry name" value="SDR_fam"/>
</dbReference>
<evidence type="ECO:0000313" key="4">
    <source>
        <dbReference type="EMBL" id="WSE29886.1"/>
    </source>
</evidence>